<keyword evidence="1" id="KW-1133">Transmembrane helix</keyword>
<evidence type="ECO:0000256" key="1">
    <source>
        <dbReference type="SAM" id="Phobius"/>
    </source>
</evidence>
<reference evidence="2" key="2">
    <citation type="submission" date="2013-05" db="EMBL/GenBank/DDBJ databases">
        <authorList>
            <person name="Carter J.-M."/>
            <person name="Baker S.C."/>
            <person name="Pink R."/>
            <person name="Carter D.R.F."/>
            <person name="Collins A."/>
            <person name="Tomlin J."/>
            <person name="Gibbs M."/>
            <person name="Breuker C.J."/>
        </authorList>
    </citation>
    <scope>NUCLEOTIDE SEQUENCE</scope>
    <source>
        <tissue evidence="2">Ovary</tissue>
    </source>
</reference>
<dbReference type="AlphaFoldDB" id="S4NGX2"/>
<accession>S4NGX2</accession>
<dbReference type="EMBL" id="GAIX01014554">
    <property type="protein sequence ID" value="JAA78006.1"/>
    <property type="molecule type" value="Transcribed_RNA"/>
</dbReference>
<keyword evidence="1" id="KW-0472">Membrane</keyword>
<reference evidence="2" key="1">
    <citation type="journal article" date="2013" name="BMC Genomics">
        <title>Unscrambling butterfly oogenesis.</title>
        <authorList>
            <person name="Carter J.M."/>
            <person name="Baker S.C."/>
            <person name="Pink R."/>
            <person name="Carter D.R."/>
            <person name="Collins A."/>
            <person name="Tomlin J."/>
            <person name="Gibbs M."/>
            <person name="Breuker C.J."/>
        </authorList>
    </citation>
    <scope>NUCLEOTIDE SEQUENCE</scope>
    <source>
        <tissue evidence="2">Ovary</tissue>
    </source>
</reference>
<proteinExistence type="predicted"/>
<protein>
    <submittedName>
        <fullName evidence="2">Uncharacterized protein</fullName>
    </submittedName>
</protein>
<name>S4NGX2_9NEOP</name>
<evidence type="ECO:0000313" key="2">
    <source>
        <dbReference type="EMBL" id="JAA78006.1"/>
    </source>
</evidence>
<organism evidence="2">
    <name type="scientific">Pararge aegeria</name>
    <name type="common">speckled wood butterfly</name>
    <dbReference type="NCBI Taxonomy" id="116150"/>
    <lineage>
        <taxon>Eukaryota</taxon>
        <taxon>Metazoa</taxon>
        <taxon>Ecdysozoa</taxon>
        <taxon>Arthropoda</taxon>
        <taxon>Hexapoda</taxon>
        <taxon>Insecta</taxon>
        <taxon>Pterygota</taxon>
        <taxon>Neoptera</taxon>
        <taxon>Endopterygota</taxon>
        <taxon>Lepidoptera</taxon>
        <taxon>Glossata</taxon>
        <taxon>Ditrysia</taxon>
        <taxon>Papilionoidea</taxon>
        <taxon>Nymphalidae</taxon>
        <taxon>Satyrinae</taxon>
        <taxon>Satyrini</taxon>
        <taxon>Parargina</taxon>
        <taxon>Pararge</taxon>
    </lineage>
</organism>
<feature type="transmembrane region" description="Helical" evidence="1">
    <location>
        <begin position="47"/>
        <end position="65"/>
    </location>
</feature>
<feature type="transmembrane region" description="Helical" evidence="1">
    <location>
        <begin position="12"/>
        <end position="35"/>
    </location>
</feature>
<sequence>MQDVFLACPSKCCLFIVDGFAFIISWAILARQLLIFLDISLKKRIELIHIFSFITSLVIRSHIMYKYK</sequence>
<keyword evidence="1" id="KW-0812">Transmembrane</keyword>